<evidence type="ECO:0000313" key="3">
    <source>
        <dbReference type="Proteomes" id="UP001328107"/>
    </source>
</evidence>
<accession>A0AAN5DEK6</accession>
<dbReference type="AlphaFoldDB" id="A0AAN5DEK6"/>
<feature type="compositionally biased region" description="Basic and acidic residues" evidence="1">
    <location>
        <begin position="31"/>
        <end position="45"/>
    </location>
</feature>
<gene>
    <name evidence="2" type="ORF">PMAYCL1PPCAC_30922</name>
</gene>
<sequence>RRDYEINLVGSLHFLSGSPQRPNRLQRGSLRGKENSNRLLHDGWIHRSPPRKSTSGHRGGGDSQGKGLRDGSFLTGRHRERCCTRTLGNCVRRWRKET</sequence>
<keyword evidence="3" id="KW-1185">Reference proteome</keyword>
<proteinExistence type="predicted"/>
<reference evidence="3" key="1">
    <citation type="submission" date="2022-10" db="EMBL/GenBank/DDBJ databases">
        <title>Genome assembly of Pristionchus species.</title>
        <authorList>
            <person name="Yoshida K."/>
            <person name="Sommer R.J."/>
        </authorList>
    </citation>
    <scope>NUCLEOTIDE SEQUENCE [LARGE SCALE GENOMIC DNA]</scope>
    <source>
        <strain evidence="3">RS5460</strain>
    </source>
</reference>
<feature type="region of interest" description="Disordered" evidence="1">
    <location>
        <begin position="15"/>
        <end position="75"/>
    </location>
</feature>
<dbReference type="EMBL" id="BTRK01000006">
    <property type="protein sequence ID" value="GMR60727.1"/>
    <property type="molecule type" value="Genomic_DNA"/>
</dbReference>
<organism evidence="2 3">
    <name type="scientific">Pristionchus mayeri</name>
    <dbReference type="NCBI Taxonomy" id="1317129"/>
    <lineage>
        <taxon>Eukaryota</taxon>
        <taxon>Metazoa</taxon>
        <taxon>Ecdysozoa</taxon>
        <taxon>Nematoda</taxon>
        <taxon>Chromadorea</taxon>
        <taxon>Rhabditida</taxon>
        <taxon>Rhabditina</taxon>
        <taxon>Diplogasteromorpha</taxon>
        <taxon>Diplogasteroidea</taxon>
        <taxon>Neodiplogasteridae</taxon>
        <taxon>Pristionchus</taxon>
    </lineage>
</organism>
<dbReference type="Proteomes" id="UP001328107">
    <property type="component" value="Unassembled WGS sequence"/>
</dbReference>
<protein>
    <submittedName>
        <fullName evidence="2">Uncharacterized protein</fullName>
    </submittedName>
</protein>
<name>A0AAN5DEK6_9BILA</name>
<evidence type="ECO:0000256" key="1">
    <source>
        <dbReference type="SAM" id="MobiDB-lite"/>
    </source>
</evidence>
<comment type="caution">
    <text evidence="2">The sequence shown here is derived from an EMBL/GenBank/DDBJ whole genome shotgun (WGS) entry which is preliminary data.</text>
</comment>
<evidence type="ECO:0000313" key="2">
    <source>
        <dbReference type="EMBL" id="GMR60727.1"/>
    </source>
</evidence>
<feature type="non-terminal residue" evidence="2">
    <location>
        <position position="98"/>
    </location>
</feature>
<feature type="non-terminal residue" evidence="2">
    <location>
        <position position="1"/>
    </location>
</feature>